<proteinExistence type="predicted"/>
<dbReference type="Proteomes" id="UP000735302">
    <property type="component" value="Unassembled WGS sequence"/>
</dbReference>
<protein>
    <submittedName>
        <fullName evidence="1">Uncharacterized protein</fullName>
    </submittedName>
</protein>
<accession>A0AAV3YAK2</accession>
<name>A0AAV3YAK2_9GAST</name>
<comment type="caution">
    <text evidence="1">The sequence shown here is derived from an EMBL/GenBank/DDBJ whole genome shotgun (WGS) entry which is preliminary data.</text>
</comment>
<reference evidence="1 2" key="1">
    <citation type="journal article" date="2021" name="Elife">
        <title>Chloroplast acquisition without the gene transfer in kleptoplastic sea slugs, Plakobranchus ocellatus.</title>
        <authorList>
            <person name="Maeda T."/>
            <person name="Takahashi S."/>
            <person name="Yoshida T."/>
            <person name="Shimamura S."/>
            <person name="Takaki Y."/>
            <person name="Nagai Y."/>
            <person name="Toyoda A."/>
            <person name="Suzuki Y."/>
            <person name="Arimoto A."/>
            <person name="Ishii H."/>
            <person name="Satoh N."/>
            <person name="Nishiyama T."/>
            <person name="Hasebe M."/>
            <person name="Maruyama T."/>
            <person name="Minagawa J."/>
            <person name="Obokata J."/>
            <person name="Shigenobu S."/>
        </authorList>
    </citation>
    <scope>NUCLEOTIDE SEQUENCE [LARGE SCALE GENOMIC DNA]</scope>
</reference>
<dbReference type="AlphaFoldDB" id="A0AAV3YAK2"/>
<sequence>MAGFEPSQRGHCGSQDGLAIYCPTNAPEIERESDMEETVRLECKIICHWTSLIPQQQRNLPWSQRALLSHHIGTSRANLDGATPSACFVNYVISDSVIKLSDRLCD</sequence>
<gene>
    <name evidence="1" type="ORF">PoB_000635200</name>
</gene>
<organism evidence="1 2">
    <name type="scientific">Plakobranchus ocellatus</name>
    <dbReference type="NCBI Taxonomy" id="259542"/>
    <lineage>
        <taxon>Eukaryota</taxon>
        <taxon>Metazoa</taxon>
        <taxon>Spiralia</taxon>
        <taxon>Lophotrochozoa</taxon>
        <taxon>Mollusca</taxon>
        <taxon>Gastropoda</taxon>
        <taxon>Heterobranchia</taxon>
        <taxon>Euthyneura</taxon>
        <taxon>Panpulmonata</taxon>
        <taxon>Sacoglossa</taxon>
        <taxon>Placobranchoidea</taxon>
        <taxon>Plakobranchidae</taxon>
        <taxon>Plakobranchus</taxon>
    </lineage>
</organism>
<evidence type="ECO:0000313" key="2">
    <source>
        <dbReference type="Proteomes" id="UP000735302"/>
    </source>
</evidence>
<evidence type="ECO:0000313" key="1">
    <source>
        <dbReference type="EMBL" id="GFN79846.1"/>
    </source>
</evidence>
<keyword evidence="2" id="KW-1185">Reference proteome</keyword>
<dbReference type="EMBL" id="BLXT01000744">
    <property type="protein sequence ID" value="GFN79846.1"/>
    <property type="molecule type" value="Genomic_DNA"/>
</dbReference>